<feature type="compositionally biased region" description="Acidic residues" evidence="14">
    <location>
        <begin position="539"/>
        <end position="550"/>
    </location>
</feature>
<keyword evidence="3" id="KW-0285">Flavoprotein</keyword>
<dbReference type="GO" id="GO:0003995">
    <property type="term" value="F:acyl-CoA dehydrogenase activity"/>
    <property type="evidence" value="ECO:0007669"/>
    <property type="project" value="InterPro"/>
</dbReference>
<evidence type="ECO:0000313" key="18">
    <source>
        <dbReference type="Proteomes" id="UP001142055"/>
    </source>
</evidence>
<dbReference type="SMART" id="SM00399">
    <property type="entry name" value="ZnF_C4"/>
    <property type="match status" value="1"/>
</dbReference>
<feature type="domain" description="NR LBD" evidence="16">
    <location>
        <begin position="630"/>
        <end position="857"/>
    </location>
</feature>
<evidence type="ECO:0000256" key="14">
    <source>
        <dbReference type="SAM" id="MobiDB-lite"/>
    </source>
</evidence>
<dbReference type="InterPro" id="IPR046373">
    <property type="entry name" value="Acyl-CoA_Oxase/DH_mid-dom_sf"/>
</dbReference>
<proteinExistence type="inferred from homology"/>
<evidence type="ECO:0000256" key="3">
    <source>
        <dbReference type="ARBA" id="ARBA00022630"/>
    </source>
</evidence>
<dbReference type="SUPFAM" id="SSF47203">
    <property type="entry name" value="Acyl-CoA dehydrogenase C-terminal domain-like"/>
    <property type="match status" value="1"/>
</dbReference>
<dbReference type="InterPro" id="IPR000536">
    <property type="entry name" value="Nucl_hrmn_rcpt_lig-bd"/>
</dbReference>
<dbReference type="InterPro" id="IPR006091">
    <property type="entry name" value="Acyl-CoA_Oxase/DH_mid-dom"/>
</dbReference>
<keyword evidence="9" id="KW-0805">Transcription regulation</keyword>
<evidence type="ECO:0000313" key="17">
    <source>
        <dbReference type="EMBL" id="KAJ6216326.1"/>
    </source>
</evidence>
<dbReference type="PROSITE" id="PS00073">
    <property type="entry name" value="ACYL_COA_DH_2"/>
    <property type="match status" value="1"/>
</dbReference>
<evidence type="ECO:0000259" key="16">
    <source>
        <dbReference type="PROSITE" id="PS51843"/>
    </source>
</evidence>
<dbReference type="Proteomes" id="UP001142055">
    <property type="component" value="Chromosome 3"/>
</dbReference>
<comment type="similarity">
    <text evidence="2">Belongs to the acyl-CoA dehydrogenase family.</text>
</comment>
<dbReference type="GO" id="GO:0003700">
    <property type="term" value="F:DNA-binding transcription factor activity"/>
    <property type="evidence" value="ECO:0007669"/>
    <property type="project" value="InterPro"/>
</dbReference>
<evidence type="ECO:0000256" key="11">
    <source>
        <dbReference type="ARBA" id="ARBA00023163"/>
    </source>
</evidence>
<evidence type="ECO:0000256" key="12">
    <source>
        <dbReference type="ARBA" id="ARBA00023170"/>
    </source>
</evidence>
<evidence type="ECO:0000256" key="10">
    <source>
        <dbReference type="ARBA" id="ARBA00023125"/>
    </source>
</evidence>
<evidence type="ECO:0000256" key="8">
    <source>
        <dbReference type="ARBA" id="ARBA00023002"/>
    </source>
</evidence>
<dbReference type="InterPro" id="IPR013088">
    <property type="entry name" value="Znf_NHR/GATA"/>
</dbReference>
<keyword evidence="10" id="KW-0238">DNA-binding</keyword>
<reference evidence="17" key="1">
    <citation type="submission" date="2022-12" db="EMBL/GenBank/DDBJ databases">
        <title>Genome assemblies of Blomia tropicalis.</title>
        <authorList>
            <person name="Cui Y."/>
        </authorList>
    </citation>
    <scope>NUCLEOTIDE SEQUENCE</scope>
    <source>
        <tissue evidence="17">Adult mites</tissue>
    </source>
</reference>
<evidence type="ECO:0000256" key="7">
    <source>
        <dbReference type="ARBA" id="ARBA00022833"/>
    </source>
</evidence>
<dbReference type="Gene3D" id="1.20.140.10">
    <property type="entry name" value="Butyryl-CoA Dehydrogenase, subunit A, domain 3"/>
    <property type="match status" value="1"/>
</dbReference>
<keyword evidence="6" id="KW-0274">FAD</keyword>
<dbReference type="InterPro" id="IPR035500">
    <property type="entry name" value="NHR-like_dom_sf"/>
</dbReference>
<sequence>MIIPKNGRVFFHLVSSRRICQRTLSDDRGPWYELNDDQRSIADLAKRFAIEEIIPKAAEHDRTGEYPYEIFRKGWELGFVTPYIPKAYGGLGLSVMDRCLIGENLSYGCSGISAAITVNGLAQAPLVLAGTDEQKREYLGRCTSEPIQVAYGATEPSGGSDMWISNGGLANWLFVLARTDPNPKAKKSEAFTGFIVEGDSPGLIRGRKERMMGQRASNTTGLTFENVIVPKRNVVGQVGKGFPLVMSVFDQTRAPVASYATGVAQRALDEATRYSMERKTFGTPIAGHQAIQFLLAEAAIGVETARMSYMRAAWEQSQGRSTTYWSSIAKAYSADVCNKIVTDAVQIFGGAGFNAEYPVEKLMRDAKVFQIYEGTAQIQRMIIARQHLKHHSNSKFEEKFFKSMMRGIPKPQLPLNCSVCGDKPSGINFNVPTCVSCKAFFRRHALSNKTLVCLLSGRCRINTITRKFCSKCRLDKCLSVGMRKELIQTNEKRQQIRERAQMKRLNLKRKETKSESESSSLISNNDSPSIGSLTPSTTIDDDDDEEDEEFKDIDSCDSIFEYDFTNDIQELFGIGFNTIPSELMQYDEMIESSQQPELEKPQLTTLPNNPFEYELSSTPAYELANDERHQLMELTDASQWLNRSSWYNETYDYRTICEPNPFMTSFIIQYFLHRLIRMSKRLEAFSCLTSSDQKALFKRSLLQMVSIRSAQLYDQKQEAWFSVDDKFKVIAIVPVSIYKPYCYQYSFERHQQFPNSFRDEWKQDSVIFDLLTVIVLFEPYAEYCQQEIIRNHQQRYKRLLLRYLTNRYNSTVEAERSYQILMNNIDEMRTLHVDVRNFFSHSTFRSSPLFCELLSLV</sequence>
<protein>
    <recommendedName>
        <fullName evidence="19">Nuclear receptor domain-containing protein</fullName>
    </recommendedName>
</protein>
<comment type="caution">
    <text evidence="17">The sequence shown here is derived from an EMBL/GenBank/DDBJ whole genome shotgun (WGS) entry which is preliminary data.</text>
</comment>
<dbReference type="InterPro" id="IPR013786">
    <property type="entry name" value="AcylCoA_DH/ox_N"/>
</dbReference>
<dbReference type="SUPFAM" id="SSF57716">
    <property type="entry name" value="Glucocorticoid receptor-like (DNA-binding domain)"/>
    <property type="match status" value="1"/>
</dbReference>
<name>A0A9Q0RKH1_BLOTA</name>
<dbReference type="Gene3D" id="1.10.540.10">
    <property type="entry name" value="Acyl-CoA dehydrogenase/oxidase, N-terminal domain"/>
    <property type="match status" value="1"/>
</dbReference>
<evidence type="ECO:0000256" key="4">
    <source>
        <dbReference type="ARBA" id="ARBA00022723"/>
    </source>
</evidence>
<evidence type="ECO:0000259" key="15">
    <source>
        <dbReference type="PROSITE" id="PS51030"/>
    </source>
</evidence>
<keyword evidence="4" id="KW-0479">Metal-binding</keyword>
<organism evidence="17 18">
    <name type="scientific">Blomia tropicalis</name>
    <name type="common">Mite</name>
    <dbReference type="NCBI Taxonomy" id="40697"/>
    <lineage>
        <taxon>Eukaryota</taxon>
        <taxon>Metazoa</taxon>
        <taxon>Ecdysozoa</taxon>
        <taxon>Arthropoda</taxon>
        <taxon>Chelicerata</taxon>
        <taxon>Arachnida</taxon>
        <taxon>Acari</taxon>
        <taxon>Acariformes</taxon>
        <taxon>Sarcoptiformes</taxon>
        <taxon>Astigmata</taxon>
        <taxon>Glycyphagoidea</taxon>
        <taxon>Echimyopodidae</taxon>
        <taxon>Blomia</taxon>
    </lineage>
</organism>
<dbReference type="Pfam" id="PF00105">
    <property type="entry name" value="zf-C4"/>
    <property type="match status" value="1"/>
</dbReference>
<dbReference type="Gene3D" id="1.10.565.10">
    <property type="entry name" value="Retinoid X Receptor"/>
    <property type="match status" value="1"/>
</dbReference>
<dbReference type="Pfam" id="PF02771">
    <property type="entry name" value="Acyl-CoA_dh_N"/>
    <property type="match status" value="1"/>
</dbReference>
<keyword evidence="11" id="KW-0804">Transcription</keyword>
<dbReference type="EMBL" id="JAPWDV010000003">
    <property type="protein sequence ID" value="KAJ6216326.1"/>
    <property type="molecule type" value="Genomic_DNA"/>
</dbReference>
<dbReference type="InterPro" id="IPR001628">
    <property type="entry name" value="Znf_hrmn_rcpt"/>
</dbReference>
<gene>
    <name evidence="17" type="ORF">RDWZM_007483</name>
</gene>
<dbReference type="GO" id="GO:0008270">
    <property type="term" value="F:zinc ion binding"/>
    <property type="evidence" value="ECO:0007669"/>
    <property type="project" value="UniProtKB-KW"/>
</dbReference>
<dbReference type="Gene3D" id="3.30.50.10">
    <property type="entry name" value="Erythroid Transcription Factor GATA-1, subunit A"/>
    <property type="match status" value="1"/>
</dbReference>
<dbReference type="InterPro" id="IPR036250">
    <property type="entry name" value="AcylCo_DH-like_C"/>
</dbReference>
<evidence type="ECO:0000256" key="5">
    <source>
        <dbReference type="ARBA" id="ARBA00022771"/>
    </source>
</evidence>
<dbReference type="InterPro" id="IPR006089">
    <property type="entry name" value="Acyl-CoA_DH_CS"/>
</dbReference>
<dbReference type="GO" id="GO:0043565">
    <property type="term" value="F:sequence-specific DNA binding"/>
    <property type="evidence" value="ECO:0007669"/>
    <property type="project" value="InterPro"/>
</dbReference>
<feature type="region of interest" description="Disordered" evidence="14">
    <location>
        <begin position="502"/>
        <end position="550"/>
    </location>
</feature>
<dbReference type="FunFam" id="1.10.540.10:FF:000026">
    <property type="entry name" value="Acyl-CoA dehydrogenase medium chain"/>
    <property type="match status" value="1"/>
</dbReference>
<dbReference type="InterPro" id="IPR009100">
    <property type="entry name" value="AcylCoA_DH/oxidase_NM_dom_sf"/>
</dbReference>
<dbReference type="SUPFAM" id="SSF56645">
    <property type="entry name" value="Acyl-CoA dehydrogenase NM domain-like"/>
    <property type="match status" value="1"/>
</dbReference>
<feature type="domain" description="Nuclear receptor" evidence="15">
    <location>
        <begin position="414"/>
        <end position="489"/>
    </location>
</feature>
<comment type="cofactor">
    <cofactor evidence="1">
        <name>FAD</name>
        <dbReference type="ChEBI" id="CHEBI:57692"/>
    </cofactor>
</comment>
<dbReference type="PROSITE" id="PS51843">
    <property type="entry name" value="NR_LBD"/>
    <property type="match status" value="1"/>
</dbReference>
<evidence type="ECO:0000256" key="6">
    <source>
        <dbReference type="ARBA" id="ARBA00022827"/>
    </source>
</evidence>
<keyword evidence="18" id="KW-1185">Reference proteome</keyword>
<dbReference type="Gene3D" id="2.40.110.10">
    <property type="entry name" value="Butyryl-CoA Dehydrogenase, subunit A, domain 2"/>
    <property type="match status" value="1"/>
</dbReference>
<keyword evidence="12" id="KW-0675">Receptor</keyword>
<dbReference type="SUPFAM" id="SSF48508">
    <property type="entry name" value="Nuclear receptor ligand-binding domain"/>
    <property type="match status" value="1"/>
</dbReference>
<keyword evidence="7" id="KW-0862">Zinc</keyword>
<dbReference type="PROSITE" id="PS00031">
    <property type="entry name" value="NUCLEAR_REC_DBD_1"/>
    <property type="match status" value="1"/>
</dbReference>
<dbReference type="InterPro" id="IPR009075">
    <property type="entry name" value="AcylCo_DH/oxidase_C"/>
</dbReference>
<dbReference type="FunFam" id="1.20.140.10:FF:000011">
    <property type="entry name" value="Medium-chain specific acyl-CoA dehydrogenase, mitochondrial"/>
    <property type="match status" value="1"/>
</dbReference>
<keyword evidence="8" id="KW-0560">Oxidoreductase</keyword>
<keyword evidence="5" id="KW-0863">Zinc-finger</keyword>
<evidence type="ECO:0000256" key="1">
    <source>
        <dbReference type="ARBA" id="ARBA00001974"/>
    </source>
</evidence>
<accession>A0A9Q0RKH1</accession>
<dbReference type="PANTHER" id="PTHR43884">
    <property type="entry name" value="ACYL-COA DEHYDROGENASE"/>
    <property type="match status" value="1"/>
</dbReference>
<dbReference type="GO" id="GO:0050660">
    <property type="term" value="F:flavin adenine dinucleotide binding"/>
    <property type="evidence" value="ECO:0007669"/>
    <property type="project" value="InterPro"/>
</dbReference>
<evidence type="ECO:0000256" key="9">
    <source>
        <dbReference type="ARBA" id="ARBA00023015"/>
    </source>
</evidence>
<keyword evidence="13" id="KW-0539">Nucleus</keyword>
<feature type="compositionally biased region" description="Low complexity" evidence="14">
    <location>
        <begin position="517"/>
        <end position="530"/>
    </location>
</feature>
<evidence type="ECO:0008006" key="19">
    <source>
        <dbReference type="Google" id="ProtNLM"/>
    </source>
</evidence>
<dbReference type="SMART" id="SM00430">
    <property type="entry name" value="HOLI"/>
    <property type="match status" value="1"/>
</dbReference>
<evidence type="ECO:0000256" key="13">
    <source>
        <dbReference type="ARBA" id="ARBA00023242"/>
    </source>
</evidence>
<evidence type="ECO:0000256" key="2">
    <source>
        <dbReference type="ARBA" id="ARBA00009347"/>
    </source>
</evidence>
<dbReference type="AlphaFoldDB" id="A0A9Q0RKH1"/>
<dbReference type="Pfam" id="PF02770">
    <property type="entry name" value="Acyl-CoA_dh_M"/>
    <property type="match status" value="1"/>
</dbReference>
<dbReference type="Pfam" id="PF00441">
    <property type="entry name" value="Acyl-CoA_dh_1"/>
    <property type="match status" value="1"/>
</dbReference>
<dbReference type="PRINTS" id="PR00047">
    <property type="entry name" value="STROIDFINGER"/>
</dbReference>
<dbReference type="PROSITE" id="PS51030">
    <property type="entry name" value="NUCLEAR_REC_DBD_2"/>
    <property type="match status" value="1"/>
</dbReference>
<dbReference type="InterPro" id="IPR037069">
    <property type="entry name" value="AcylCoA_DH/ox_N_sf"/>
</dbReference>
<dbReference type="PANTHER" id="PTHR43884:SF12">
    <property type="entry name" value="ISOVALERYL-COA DEHYDROGENASE, MITOCHONDRIAL-RELATED"/>
    <property type="match status" value="1"/>
</dbReference>